<dbReference type="InterPro" id="IPR036761">
    <property type="entry name" value="TTHA0802/YceI-like_sf"/>
</dbReference>
<reference evidence="4" key="1">
    <citation type="journal article" date="2023" name="Int. J. Syst. Evol. Microbiol.">
        <title>Mesoterricola silvestris gen. nov., sp. nov., Mesoterricola sediminis sp. nov., Geothrix oryzae sp. nov., Geothrix edaphica sp. nov., Geothrix rubra sp. nov., and Geothrix limicola sp. nov., six novel members of Acidobacteriota isolated from soils.</title>
        <authorList>
            <person name="Itoh H."/>
            <person name="Sugisawa Y."/>
            <person name="Mise K."/>
            <person name="Xu Z."/>
            <person name="Kuniyasu M."/>
            <person name="Ushijima N."/>
            <person name="Kawano K."/>
            <person name="Kobayashi E."/>
            <person name="Shiratori Y."/>
            <person name="Masuda Y."/>
            <person name="Senoo K."/>
        </authorList>
    </citation>
    <scope>NUCLEOTIDE SEQUENCE [LARGE SCALE GENOMIC DNA]</scope>
    <source>
        <strain evidence="4">W79</strain>
    </source>
</reference>
<dbReference type="EMBL" id="AP027080">
    <property type="protein sequence ID" value="BDU70909.1"/>
    <property type="molecule type" value="Genomic_DNA"/>
</dbReference>
<organism evidence="3 4">
    <name type="scientific">Mesoterricola silvestris</name>
    <dbReference type="NCBI Taxonomy" id="2927979"/>
    <lineage>
        <taxon>Bacteria</taxon>
        <taxon>Pseudomonadati</taxon>
        <taxon>Acidobacteriota</taxon>
        <taxon>Holophagae</taxon>
        <taxon>Holophagales</taxon>
        <taxon>Holophagaceae</taxon>
        <taxon>Mesoterricola</taxon>
    </lineage>
</organism>
<dbReference type="KEGG" id="msil:METEAL_00830"/>
<dbReference type="InterPro" id="IPR007372">
    <property type="entry name" value="Lipid/polyisoprenoid-bd_YceI"/>
</dbReference>
<evidence type="ECO:0000313" key="3">
    <source>
        <dbReference type="EMBL" id="BDU70909.1"/>
    </source>
</evidence>
<dbReference type="SMART" id="SM00867">
    <property type="entry name" value="YceI"/>
    <property type="match status" value="1"/>
</dbReference>
<accession>A0AA48K6K2</accession>
<protein>
    <submittedName>
        <fullName evidence="3">UPF0312 protein</fullName>
    </submittedName>
</protein>
<dbReference type="SUPFAM" id="SSF101874">
    <property type="entry name" value="YceI-like"/>
    <property type="match status" value="1"/>
</dbReference>
<evidence type="ECO:0000259" key="2">
    <source>
        <dbReference type="SMART" id="SM00867"/>
    </source>
</evidence>
<evidence type="ECO:0000256" key="1">
    <source>
        <dbReference type="SAM" id="SignalP"/>
    </source>
</evidence>
<proteinExistence type="predicted"/>
<sequence length="195" mass="21230">MPSRILLALVLASSALAAGPGVFRTDTTHTVIGFKAQTLLFDVPGRFDRYKLEATGTPEDPRDARIRLEIETASVDTANPKRDDHLRSGDFFDAAKYPAIIFTSSRVSREGDKVTVHGTLEMHGKSQALDIPFQVREGINGAGKKTWSFRATLPLDRLAFGVGADSIAAKISLEKKVELDLMLVGFFEEGKAPAK</sequence>
<feature type="domain" description="Lipid/polyisoprenoid-binding YceI-like" evidence="2">
    <location>
        <begin position="22"/>
        <end position="186"/>
    </location>
</feature>
<dbReference type="PANTHER" id="PTHR34406">
    <property type="entry name" value="PROTEIN YCEI"/>
    <property type="match status" value="1"/>
</dbReference>
<dbReference type="AlphaFoldDB" id="A0AA48K6K2"/>
<dbReference type="RefSeq" id="WP_316413808.1">
    <property type="nucleotide sequence ID" value="NZ_AP027080.1"/>
</dbReference>
<evidence type="ECO:0000313" key="4">
    <source>
        <dbReference type="Proteomes" id="UP001238179"/>
    </source>
</evidence>
<dbReference type="Gene3D" id="2.40.128.110">
    <property type="entry name" value="Lipid/polyisoprenoid-binding, YceI-like"/>
    <property type="match status" value="1"/>
</dbReference>
<dbReference type="Proteomes" id="UP001238179">
    <property type="component" value="Chromosome"/>
</dbReference>
<dbReference type="PANTHER" id="PTHR34406:SF1">
    <property type="entry name" value="PROTEIN YCEI"/>
    <property type="match status" value="1"/>
</dbReference>
<keyword evidence="1" id="KW-0732">Signal</keyword>
<keyword evidence="4" id="KW-1185">Reference proteome</keyword>
<gene>
    <name evidence="3" type="ORF">METEAL_00830</name>
</gene>
<name>A0AA48K6K2_9BACT</name>
<feature type="signal peptide" evidence="1">
    <location>
        <begin position="1"/>
        <end position="17"/>
    </location>
</feature>
<feature type="chain" id="PRO_5041215610" evidence="1">
    <location>
        <begin position="18"/>
        <end position="195"/>
    </location>
</feature>
<dbReference type="Pfam" id="PF04264">
    <property type="entry name" value="YceI"/>
    <property type="match status" value="1"/>
</dbReference>